<feature type="domain" description="C2H2-type" evidence="10">
    <location>
        <begin position="584"/>
        <end position="612"/>
    </location>
</feature>
<evidence type="ECO:0000256" key="3">
    <source>
        <dbReference type="ARBA" id="ARBA00022737"/>
    </source>
</evidence>
<keyword evidence="4 9" id="KW-0863">Zinc-finger</keyword>
<dbReference type="Proteomes" id="UP000479190">
    <property type="component" value="Unassembled WGS sequence"/>
</dbReference>
<dbReference type="FunFam" id="3.30.160.60:FF:000086">
    <property type="entry name" value="transcription factor E4F1 isoform X1"/>
    <property type="match status" value="1"/>
</dbReference>
<protein>
    <recommendedName>
        <fullName evidence="10">C2H2-type domain-containing protein</fullName>
    </recommendedName>
</protein>
<dbReference type="GO" id="GO:0001227">
    <property type="term" value="F:DNA-binding transcription repressor activity, RNA polymerase II-specific"/>
    <property type="evidence" value="ECO:0007669"/>
    <property type="project" value="TreeGrafter"/>
</dbReference>
<keyword evidence="8" id="KW-0539">Nucleus</keyword>
<keyword evidence="2" id="KW-0479">Metal-binding</keyword>
<proteinExistence type="predicted"/>
<dbReference type="GO" id="GO:0005654">
    <property type="term" value="C:nucleoplasm"/>
    <property type="evidence" value="ECO:0007669"/>
    <property type="project" value="TreeGrafter"/>
</dbReference>
<feature type="domain" description="C2H2-type" evidence="10">
    <location>
        <begin position="468"/>
        <end position="496"/>
    </location>
</feature>
<feature type="domain" description="C2H2-type" evidence="10">
    <location>
        <begin position="613"/>
        <end position="641"/>
    </location>
</feature>
<feature type="domain" description="C2H2-type" evidence="10">
    <location>
        <begin position="526"/>
        <end position="554"/>
    </location>
</feature>
<dbReference type="FunFam" id="3.30.160.60:FF:000110">
    <property type="entry name" value="Zinc finger protein-like"/>
    <property type="match status" value="1"/>
</dbReference>
<dbReference type="GO" id="GO:0000978">
    <property type="term" value="F:RNA polymerase II cis-regulatory region sequence-specific DNA binding"/>
    <property type="evidence" value="ECO:0007669"/>
    <property type="project" value="TreeGrafter"/>
</dbReference>
<dbReference type="GO" id="GO:0008270">
    <property type="term" value="F:zinc ion binding"/>
    <property type="evidence" value="ECO:0007669"/>
    <property type="project" value="UniProtKB-KW"/>
</dbReference>
<comment type="subcellular location">
    <subcellularLocation>
        <location evidence="1">Nucleus</location>
    </subcellularLocation>
</comment>
<dbReference type="PANTHER" id="PTHR24399">
    <property type="entry name" value="ZINC FINGER AND BTB DOMAIN-CONTAINING"/>
    <property type="match status" value="1"/>
</dbReference>
<gene>
    <name evidence="11" type="ORF">TBRA_LOCUS16530</name>
</gene>
<name>A0A6H5J6C7_9HYME</name>
<dbReference type="Gene3D" id="3.30.160.60">
    <property type="entry name" value="Classic Zinc Finger"/>
    <property type="match status" value="7"/>
</dbReference>
<feature type="domain" description="C2H2-type" evidence="10">
    <location>
        <begin position="555"/>
        <end position="583"/>
    </location>
</feature>
<keyword evidence="12" id="KW-1185">Reference proteome</keyword>
<dbReference type="AlphaFoldDB" id="A0A6H5J6C7"/>
<evidence type="ECO:0000256" key="9">
    <source>
        <dbReference type="PROSITE-ProRule" id="PRU00042"/>
    </source>
</evidence>
<keyword evidence="3" id="KW-0677">Repeat</keyword>
<reference evidence="11 12" key="1">
    <citation type="submission" date="2020-02" db="EMBL/GenBank/DDBJ databases">
        <authorList>
            <person name="Ferguson B K."/>
        </authorList>
    </citation>
    <scope>NUCLEOTIDE SEQUENCE [LARGE SCALE GENOMIC DNA]</scope>
</reference>
<evidence type="ECO:0000313" key="12">
    <source>
        <dbReference type="Proteomes" id="UP000479190"/>
    </source>
</evidence>
<evidence type="ECO:0000256" key="8">
    <source>
        <dbReference type="ARBA" id="ARBA00023242"/>
    </source>
</evidence>
<evidence type="ECO:0000256" key="2">
    <source>
        <dbReference type="ARBA" id="ARBA00022723"/>
    </source>
</evidence>
<evidence type="ECO:0000256" key="7">
    <source>
        <dbReference type="ARBA" id="ARBA00023163"/>
    </source>
</evidence>
<evidence type="ECO:0000256" key="4">
    <source>
        <dbReference type="ARBA" id="ARBA00022771"/>
    </source>
</evidence>
<evidence type="ECO:0000256" key="5">
    <source>
        <dbReference type="ARBA" id="ARBA00022833"/>
    </source>
</evidence>
<dbReference type="InterPro" id="IPR013087">
    <property type="entry name" value="Znf_C2H2_type"/>
</dbReference>
<dbReference type="PROSITE" id="PS00028">
    <property type="entry name" value="ZINC_FINGER_C2H2_1"/>
    <property type="match status" value="8"/>
</dbReference>
<dbReference type="InterPro" id="IPR036236">
    <property type="entry name" value="Znf_C2H2_sf"/>
</dbReference>
<dbReference type="SMART" id="SM00355">
    <property type="entry name" value="ZnF_C2H2"/>
    <property type="match status" value="8"/>
</dbReference>
<feature type="domain" description="C2H2-type" evidence="10">
    <location>
        <begin position="642"/>
        <end position="670"/>
    </location>
</feature>
<evidence type="ECO:0000259" key="10">
    <source>
        <dbReference type="PROSITE" id="PS50157"/>
    </source>
</evidence>
<dbReference type="FunFam" id="3.30.160.60:FF:001289">
    <property type="entry name" value="Zinc finger protein 574"/>
    <property type="match status" value="1"/>
</dbReference>
<dbReference type="OrthoDB" id="1095242at2759"/>
<dbReference type="SUPFAM" id="SSF57667">
    <property type="entry name" value="beta-beta-alpha zinc fingers"/>
    <property type="match status" value="4"/>
</dbReference>
<evidence type="ECO:0000313" key="11">
    <source>
        <dbReference type="EMBL" id="CAB0044964.1"/>
    </source>
</evidence>
<keyword evidence="6" id="KW-0805">Transcription regulation</keyword>
<dbReference type="FunFam" id="3.30.160.60:FF:000065">
    <property type="entry name" value="B-cell CLL/lymphoma 6, member B"/>
    <property type="match status" value="2"/>
</dbReference>
<accession>A0A6H5J6C7</accession>
<dbReference type="FunFam" id="3.30.160.60:FF:000446">
    <property type="entry name" value="Zinc finger protein"/>
    <property type="match status" value="1"/>
</dbReference>
<evidence type="ECO:0000256" key="1">
    <source>
        <dbReference type="ARBA" id="ARBA00004123"/>
    </source>
</evidence>
<evidence type="ECO:0000256" key="6">
    <source>
        <dbReference type="ARBA" id="ARBA00023015"/>
    </source>
</evidence>
<feature type="domain" description="C2H2-type" evidence="10">
    <location>
        <begin position="439"/>
        <end position="467"/>
    </location>
</feature>
<feature type="domain" description="C2H2-type" evidence="10">
    <location>
        <begin position="497"/>
        <end position="525"/>
    </location>
</feature>
<dbReference type="Pfam" id="PF00096">
    <property type="entry name" value="zf-C2H2"/>
    <property type="match status" value="7"/>
</dbReference>
<dbReference type="PANTHER" id="PTHR24399:SF23">
    <property type="entry name" value="C2H2-TYPE DOMAIN-CONTAINING PROTEIN"/>
    <property type="match status" value="1"/>
</dbReference>
<dbReference type="EMBL" id="CADCXV010001505">
    <property type="protein sequence ID" value="CAB0044964.1"/>
    <property type="molecule type" value="Genomic_DNA"/>
</dbReference>
<sequence length="675" mass="77730">MCALCLMLHKYAAGLRSPLQPLLGLCEYSKKLDSSSSSFFLEFESSTRFFEYTRRCLRLRGVRRIMPHSPVCESRSYSACNSSYTPRHCMCIHRIGRSQAALISMGHTHACILIVSTPIKRKRKTRRDNAKSTMGLEIQQSTCSITTKVVLSVHIDVLKKCTRLLVFVDDSCEYNASLKGRNSNVKLEPDGTRSELSSHLTAIVGMQTSSLECSRSNWHPVSWWEWFTNSKHEDTVVGVRIIHKNEQLVFRDVDHIDIEEVGFNTSARTTVLIHGLVPQFVVHKMNELKSKLLEWSRLLRGHTLLASPPELDIFFRTRCLVPSCECGSRFRRYPVSLQPRVDYNTPFCTRTGGAQPTGRLILHAARVHTHTHTRHAHPLVIRAEWEGVEARYALLRVSSMEHLYIPYIYIYVYVWVRPKRLKSLEVKIFEKKTQNKLSFDCKICQKTYKGEVSLKRHINKTHKSIRPHECKICQKSFARKSNLNVHIDMVHDRSKPFECEICHKAFSSKGYVHIHIDTIHNGSKPHECEICQKSFGSKGNLNKHKNLVHDRSKPFECEICRKSFGQKSDLDKHISSVHNQSKPFGCNICQKSFGYKSHLKDHINAVHLCNKPFLCDVCHKSFGQKQHLKTHMNAVHNQGKPFECDICHKSFGQKGNLKLHIQTVHDLRKLFECNV</sequence>
<dbReference type="PROSITE" id="PS50157">
    <property type="entry name" value="ZINC_FINGER_C2H2_2"/>
    <property type="match status" value="8"/>
</dbReference>
<keyword evidence="7" id="KW-0804">Transcription</keyword>
<organism evidence="11 12">
    <name type="scientific">Trichogramma brassicae</name>
    <dbReference type="NCBI Taxonomy" id="86971"/>
    <lineage>
        <taxon>Eukaryota</taxon>
        <taxon>Metazoa</taxon>
        <taxon>Ecdysozoa</taxon>
        <taxon>Arthropoda</taxon>
        <taxon>Hexapoda</taxon>
        <taxon>Insecta</taxon>
        <taxon>Pterygota</taxon>
        <taxon>Neoptera</taxon>
        <taxon>Endopterygota</taxon>
        <taxon>Hymenoptera</taxon>
        <taxon>Apocrita</taxon>
        <taxon>Proctotrupomorpha</taxon>
        <taxon>Chalcidoidea</taxon>
        <taxon>Trichogrammatidae</taxon>
        <taxon>Trichogramma</taxon>
    </lineage>
</organism>
<dbReference type="Pfam" id="PF12874">
    <property type="entry name" value="zf-met"/>
    <property type="match status" value="1"/>
</dbReference>
<keyword evidence="5" id="KW-0862">Zinc</keyword>